<proteinExistence type="predicted"/>
<comment type="caution">
    <text evidence="1">The sequence shown here is derived from an EMBL/GenBank/DDBJ whole genome shotgun (WGS) entry which is preliminary data.</text>
</comment>
<dbReference type="EMBL" id="CAJVQC010103503">
    <property type="protein sequence ID" value="CAG8832356.1"/>
    <property type="molecule type" value="Genomic_DNA"/>
</dbReference>
<evidence type="ECO:0000313" key="2">
    <source>
        <dbReference type="Proteomes" id="UP000789920"/>
    </source>
</evidence>
<dbReference type="Proteomes" id="UP000789920">
    <property type="component" value="Unassembled WGS sequence"/>
</dbReference>
<accession>A0ACA9SAS4</accession>
<reference evidence="1" key="1">
    <citation type="submission" date="2021-06" db="EMBL/GenBank/DDBJ databases">
        <authorList>
            <person name="Kallberg Y."/>
            <person name="Tangrot J."/>
            <person name="Rosling A."/>
        </authorList>
    </citation>
    <scope>NUCLEOTIDE SEQUENCE</scope>
    <source>
        <strain evidence="1">MA461A</strain>
    </source>
</reference>
<organism evidence="1 2">
    <name type="scientific">Racocetra persica</name>
    <dbReference type="NCBI Taxonomy" id="160502"/>
    <lineage>
        <taxon>Eukaryota</taxon>
        <taxon>Fungi</taxon>
        <taxon>Fungi incertae sedis</taxon>
        <taxon>Mucoromycota</taxon>
        <taxon>Glomeromycotina</taxon>
        <taxon>Glomeromycetes</taxon>
        <taxon>Diversisporales</taxon>
        <taxon>Gigasporaceae</taxon>
        <taxon>Racocetra</taxon>
    </lineage>
</organism>
<feature type="non-terminal residue" evidence="1">
    <location>
        <position position="138"/>
    </location>
</feature>
<evidence type="ECO:0000313" key="1">
    <source>
        <dbReference type="EMBL" id="CAG8832356.1"/>
    </source>
</evidence>
<protein>
    <submittedName>
        <fullName evidence="1">30375_t:CDS:1</fullName>
    </submittedName>
</protein>
<feature type="non-terminal residue" evidence="1">
    <location>
        <position position="1"/>
    </location>
</feature>
<gene>
    <name evidence="1" type="ORF">RPERSI_LOCUS28429</name>
</gene>
<name>A0ACA9SAS4_9GLOM</name>
<keyword evidence="2" id="KW-1185">Reference proteome</keyword>
<sequence>ACDMAIISGERPNHVWFMSSSASALKFLGIKKGKKRTTSDNKISDALTILSYIPNSSFSSLKKKKSTEANRAFLMAIAHRMDDVALAMYERGIPGDVNSPIFVKNTKNSDRGGISGLKFPSYFILAVALGLNELVKAM</sequence>